<dbReference type="OMA" id="YAANITY"/>
<accession>A0AA38L8A2</accession>
<dbReference type="InterPro" id="IPR038408">
    <property type="entry name" value="GNK2_sf"/>
</dbReference>
<evidence type="ECO:0000313" key="9">
    <source>
        <dbReference type="EMBL" id="KAH9315186.1"/>
    </source>
</evidence>
<reference evidence="9 10" key="1">
    <citation type="journal article" date="2021" name="Nat. Plants">
        <title>The Taxus genome provides insights into paclitaxel biosynthesis.</title>
        <authorList>
            <person name="Xiong X."/>
            <person name="Gou J."/>
            <person name="Liao Q."/>
            <person name="Li Y."/>
            <person name="Zhou Q."/>
            <person name="Bi G."/>
            <person name="Li C."/>
            <person name="Du R."/>
            <person name="Wang X."/>
            <person name="Sun T."/>
            <person name="Guo L."/>
            <person name="Liang H."/>
            <person name="Lu P."/>
            <person name="Wu Y."/>
            <person name="Zhang Z."/>
            <person name="Ro D.K."/>
            <person name="Shang Y."/>
            <person name="Huang S."/>
            <person name="Yan J."/>
        </authorList>
    </citation>
    <scope>NUCLEOTIDE SEQUENCE [LARGE SCALE GENOMIC DNA]</scope>
    <source>
        <strain evidence="9">Ta-2019</strain>
    </source>
</reference>
<dbReference type="Pfam" id="PF01657">
    <property type="entry name" value="Stress-antifung"/>
    <property type="match status" value="2"/>
</dbReference>
<dbReference type="InterPro" id="IPR050581">
    <property type="entry name" value="CRR_secretory_protein"/>
</dbReference>
<feature type="transmembrane region" description="Helical" evidence="6">
    <location>
        <begin position="277"/>
        <end position="297"/>
    </location>
</feature>
<dbReference type="PANTHER" id="PTHR32411">
    <property type="entry name" value="CYSTEINE-RICH REPEAT SECRETORY PROTEIN 38-RELATED"/>
    <property type="match status" value="1"/>
</dbReference>
<keyword evidence="7" id="KW-0732">Signal</keyword>
<evidence type="ECO:0000256" key="3">
    <source>
        <dbReference type="ARBA" id="ARBA00022525"/>
    </source>
</evidence>
<evidence type="ECO:0000313" key="10">
    <source>
        <dbReference type="Proteomes" id="UP000824469"/>
    </source>
</evidence>
<comment type="caution">
    <text evidence="9">The sequence shown here is derived from an EMBL/GenBank/DDBJ whole genome shotgun (WGS) entry which is preliminary data.</text>
</comment>
<evidence type="ECO:0000256" key="2">
    <source>
        <dbReference type="ARBA" id="ARBA00004613"/>
    </source>
</evidence>
<protein>
    <recommendedName>
        <fullName evidence="8">Gnk2-homologous domain-containing protein</fullName>
    </recommendedName>
</protein>
<dbReference type="AlphaFoldDB" id="A0AA38L8A2"/>
<comment type="function">
    <text evidence="1">Exerts antifungal activity through its carbohydrate-binding specificity.</text>
</comment>
<dbReference type="GO" id="GO:0005576">
    <property type="term" value="C:extracellular region"/>
    <property type="evidence" value="ECO:0007669"/>
    <property type="project" value="UniProtKB-SubCell"/>
</dbReference>
<feature type="region of interest" description="Disordered" evidence="5">
    <location>
        <begin position="248"/>
        <end position="273"/>
    </location>
</feature>
<dbReference type="CDD" id="cd23509">
    <property type="entry name" value="Gnk2-like"/>
    <property type="match status" value="2"/>
</dbReference>
<proteinExistence type="inferred from homology"/>
<keyword evidence="10" id="KW-1185">Reference proteome</keyword>
<evidence type="ECO:0000259" key="8">
    <source>
        <dbReference type="PROSITE" id="PS51473"/>
    </source>
</evidence>
<evidence type="ECO:0000256" key="1">
    <source>
        <dbReference type="ARBA" id="ARBA00002571"/>
    </source>
</evidence>
<keyword evidence="6" id="KW-0812">Transmembrane</keyword>
<organism evidence="9 10">
    <name type="scientific">Taxus chinensis</name>
    <name type="common">Chinese yew</name>
    <name type="synonym">Taxus wallichiana var. chinensis</name>
    <dbReference type="NCBI Taxonomy" id="29808"/>
    <lineage>
        <taxon>Eukaryota</taxon>
        <taxon>Viridiplantae</taxon>
        <taxon>Streptophyta</taxon>
        <taxon>Embryophyta</taxon>
        <taxon>Tracheophyta</taxon>
        <taxon>Spermatophyta</taxon>
        <taxon>Pinopsida</taxon>
        <taxon>Pinidae</taxon>
        <taxon>Conifers II</taxon>
        <taxon>Cupressales</taxon>
        <taxon>Taxaceae</taxon>
        <taxon>Taxus</taxon>
    </lineage>
</organism>
<dbReference type="PANTHER" id="PTHR32411:SF43">
    <property type="entry name" value="CYSTEINE-RICH REPEAT SECRETORY PROTEIN 38"/>
    <property type="match status" value="1"/>
</dbReference>
<dbReference type="PROSITE" id="PS51473">
    <property type="entry name" value="GNK2"/>
    <property type="match status" value="2"/>
</dbReference>
<evidence type="ECO:0000256" key="6">
    <source>
        <dbReference type="SAM" id="Phobius"/>
    </source>
</evidence>
<dbReference type="Proteomes" id="UP000824469">
    <property type="component" value="Unassembled WGS sequence"/>
</dbReference>
<feature type="signal peptide" evidence="7">
    <location>
        <begin position="1"/>
        <end position="22"/>
    </location>
</feature>
<keyword evidence="3" id="KW-0964">Secreted</keyword>
<feature type="domain" description="Gnk2-homologous" evidence="8">
    <location>
        <begin position="27"/>
        <end position="130"/>
    </location>
</feature>
<gene>
    <name evidence="9" type="ORF">KI387_023813</name>
</gene>
<comment type="similarity">
    <text evidence="4">Belongs to the cysteine-rich repeat secretory protein family.</text>
</comment>
<keyword evidence="6" id="KW-1133">Transmembrane helix</keyword>
<evidence type="ECO:0000256" key="5">
    <source>
        <dbReference type="SAM" id="MobiDB-lite"/>
    </source>
</evidence>
<comment type="subcellular location">
    <subcellularLocation>
        <location evidence="2">Secreted</location>
    </subcellularLocation>
</comment>
<dbReference type="Gene3D" id="3.30.200.20">
    <property type="entry name" value="Phosphorylase Kinase, domain 1"/>
    <property type="match status" value="1"/>
</dbReference>
<dbReference type="InterPro" id="IPR002902">
    <property type="entry name" value="GNK2"/>
</dbReference>
<feature type="compositionally biased region" description="Basic and acidic residues" evidence="5">
    <location>
        <begin position="263"/>
        <end position="273"/>
    </location>
</feature>
<evidence type="ECO:0000256" key="4">
    <source>
        <dbReference type="ARBA" id="ARBA00038515"/>
    </source>
</evidence>
<feature type="chain" id="PRO_5041413403" description="Gnk2-homologous domain-containing protein" evidence="7">
    <location>
        <begin position="23"/>
        <end position="448"/>
    </location>
</feature>
<sequence>MKMSFNPYFSILILLFLPSAFPSVPFEYRWSTCNKALTYTQGSAYSSNLDLVMTDLIRKTPQSSGFNTSIRGQSPNKVYALLQCIGNISAQKCSACSREANKTLHKQCANKVGGRVWMDYCFLRYDNTNFISTLDSEAQVLLNEKDVKENTETFISTTSTLLSNLSDEAYNPANKLGAVGTAAYSPSKLVYGLVQCWRDISINNCRTCLATAKNAVEDCCSIKQGAQAMLGSCTVRYEIYPFFDYTESSPPHPNSSSSPTSPDAHKTKSNEKSSKRIPISGLVGGIILVLVICLIGMRKRVNAAIVGRPGTLERRGFSSESGLLMQEQHLIFTLEELAEATVCLHDKKNFGGGGLGAVHKETRNDRKEIAVKKLSAKSTQGVATVGLHAEAFPTATVLLLQPATCPAMQVFHILSQTDWRNSLKEQSFQRQQALSSRFTAEERMLKRV</sequence>
<keyword evidence="6" id="KW-0472">Membrane</keyword>
<dbReference type="EMBL" id="JAHRHJ020000005">
    <property type="protein sequence ID" value="KAH9315186.1"/>
    <property type="molecule type" value="Genomic_DNA"/>
</dbReference>
<dbReference type="Gene3D" id="3.30.430.20">
    <property type="entry name" value="Gnk2 domain, C-X8-C-X2-C motif"/>
    <property type="match status" value="2"/>
</dbReference>
<evidence type="ECO:0000256" key="7">
    <source>
        <dbReference type="SAM" id="SignalP"/>
    </source>
</evidence>
<name>A0AA38L8A2_TAXCH</name>
<feature type="domain" description="Gnk2-homologous" evidence="8">
    <location>
        <begin position="135"/>
        <end position="242"/>
    </location>
</feature>